<dbReference type="AlphaFoldDB" id="A0A9P7A461"/>
<proteinExistence type="predicted"/>
<protein>
    <submittedName>
        <fullName evidence="1">Uncharacterized protein</fullName>
    </submittedName>
</protein>
<dbReference type="OrthoDB" id="10598488at2759"/>
<evidence type="ECO:0000313" key="2">
    <source>
        <dbReference type="Proteomes" id="UP000714275"/>
    </source>
</evidence>
<gene>
    <name evidence="1" type="ORF">EV702DRAFT_1266410</name>
</gene>
<comment type="caution">
    <text evidence="1">The sequence shown here is derived from an EMBL/GenBank/DDBJ whole genome shotgun (WGS) entry which is preliminary data.</text>
</comment>
<organism evidence="1 2">
    <name type="scientific">Suillus placidus</name>
    <dbReference type="NCBI Taxonomy" id="48579"/>
    <lineage>
        <taxon>Eukaryota</taxon>
        <taxon>Fungi</taxon>
        <taxon>Dikarya</taxon>
        <taxon>Basidiomycota</taxon>
        <taxon>Agaricomycotina</taxon>
        <taxon>Agaricomycetes</taxon>
        <taxon>Agaricomycetidae</taxon>
        <taxon>Boletales</taxon>
        <taxon>Suillineae</taxon>
        <taxon>Suillaceae</taxon>
        <taxon>Suillus</taxon>
    </lineage>
</organism>
<dbReference type="Proteomes" id="UP000714275">
    <property type="component" value="Unassembled WGS sequence"/>
</dbReference>
<evidence type="ECO:0000313" key="1">
    <source>
        <dbReference type="EMBL" id="KAG1781091.1"/>
    </source>
</evidence>
<name>A0A9P7A461_9AGAM</name>
<reference evidence="1" key="1">
    <citation type="journal article" date="2020" name="New Phytol.">
        <title>Comparative genomics reveals dynamic genome evolution in host specialist ectomycorrhizal fungi.</title>
        <authorList>
            <person name="Lofgren L.A."/>
            <person name="Nguyen N.H."/>
            <person name="Vilgalys R."/>
            <person name="Ruytinx J."/>
            <person name="Liao H.L."/>
            <person name="Branco S."/>
            <person name="Kuo A."/>
            <person name="LaButti K."/>
            <person name="Lipzen A."/>
            <person name="Andreopoulos W."/>
            <person name="Pangilinan J."/>
            <person name="Riley R."/>
            <person name="Hundley H."/>
            <person name="Na H."/>
            <person name="Barry K."/>
            <person name="Grigoriev I.V."/>
            <person name="Stajich J.E."/>
            <person name="Kennedy P.G."/>
        </authorList>
    </citation>
    <scope>NUCLEOTIDE SEQUENCE</scope>
    <source>
        <strain evidence="1">DOB743</strain>
    </source>
</reference>
<keyword evidence="2" id="KW-1185">Reference proteome</keyword>
<accession>A0A9P7A461</accession>
<sequence>MLQCSLICRLSSVSVCSHARCNSGLHRGRGWGLLDTLISALVEPVLFGVDGEMDKDERILLGESESDPDPTFHSRIRLLMLMLTTEVHRILYTFATSCNGVFSAVQKCSSLGGIPTTQREENLNFGLTSGEWEGLSGAVKLYGLSELYSVYGDDEAPDIRIIHKGWFEMHQRESGT</sequence>
<dbReference type="EMBL" id="JABBWD010000007">
    <property type="protein sequence ID" value="KAG1781091.1"/>
    <property type="molecule type" value="Genomic_DNA"/>
</dbReference>